<sequence length="644" mass="68659">MASIATWYHSQYAAWNRTRRLQATPFVARPETTASRTATAMAQGRVDVAALPYLQTSNGEEKKNSDTLFGPSIGIVSNGPGWTEQMKTHRAAEDELTPEVIKGWIEKSKQSSQPTTTLQALVNLKRPTIRLTPFKDESSENPNDDDSDHHHGLEFEYDCDSAKCGIYVYVVVPSDHPLATESSEGGYSHVLIFETVTEGGFAKFLVHDHGASLELGRIENGGAEQEPAPEASTVSGAEVSATLSSDVQGQGQSEATAFLAAEADSAQARSSERKKRFSTFPFRKRHGNEHSIAGPALAVVDAQPAAPIVPGTPGADQRENKEFAHSSEDGENEGVKVAIKLVALDEQGKELKVANEQVTYLHIVRFGQPPVKVEDTTPEEDKRPWVVRVVKREATIGSHAFHLHEIYGLSSYSSTPSQPPAPTASPTTHTYPPVSNPATHEEEPSSECLVCLSSPREVVLLPCRHLVACKECAINMIEFGAGGTIVHSDPNDAATGGNANGVGGSGDTNGGTGGENGGPANSASEAAAMQPAPRRKRKAKGWFCPVCRQPYTSLLRITTTPPSTAKDMEKRASTSTDGTESPTENIPSVPAALAPSTAPASRGPLGSITTPAFLRNMSFRGTPTLPPDLERGQGPQVVATPRVI</sequence>
<feature type="domain" description="RING-type" evidence="2">
    <location>
        <begin position="448"/>
        <end position="547"/>
    </location>
</feature>
<dbReference type="GO" id="GO:0016567">
    <property type="term" value="P:protein ubiquitination"/>
    <property type="evidence" value="ECO:0007669"/>
    <property type="project" value="TreeGrafter"/>
</dbReference>
<proteinExistence type="predicted"/>
<protein>
    <recommendedName>
        <fullName evidence="2">RING-type domain-containing protein</fullName>
    </recommendedName>
</protein>
<evidence type="ECO:0000259" key="2">
    <source>
        <dbReference type="SMART" id="SM00184"/>
    </source>
</evidence>
<reference evidence="3 4" key="1">
    <citation type="journal article" date="2016" name="Mol. Biol. Evol.">
        <title>Comparative Genomics of Early-Diverging Mushroom-Forming Fungi Provides Insights into the Origins of Lignocellulose Decay Capabilities.</title>
        <authorList>
            <person name="Nagy L.G."/>
            <person name="Riley R."/>
            <person name="Tritt A."/>
            <person name="Adam C."/>
            <person name="Daum C."/>
            <person name="Floudas D."/>
            <person name="Sun H."/>
            <person name="Yadav J.S."/>
            <person name="Pangilinan J."/>
            <person name="Larsson K.H."/>
            <person name="Matsuura K."/>
            <person name="Barry K."/>
            <person name="Labutti K."/>
            <person name="Kuo R."/>
            <person name="Ohm R.A."/>
            <person name="Bhattacharya S.S."/>
            <person name="Shirouzu T."/>
            <person name="Yoshinaga Y."/>
            <person name="Martin F.M."/>
            <person name="Grigoriev I.V."/>
            <person name="Hibbett D.S."/>
        </authorList>
    </citation>
    <scope>NUCLEOTIDE SEQUENCE [LARGE SCALE GENOMIC DNA]</scope>
    <source>
        <strain evidence="3 4">HHB14362 ss-1</strain>
    </source>
</reference>
<evidence type="ECO:0000313" key="3">
    <source>
        <dbReference type="EMBL" id="KZT23663.1"/>
    </source>
</evidence>
<name>A0A165RDJ4_9AGAM</name>
<dbReference type="Gene3D" id="3.30.40.10">
    <property type="entry name" value="Zinc/RING finger domain, C3HC4 (zinc finger)"/>
    <property type="match status" value="1"/>
</dbReference>
<dbReference type="PANTHER" id="PTHR22996">
    <property type="entry name" value="MAHOGUNIN"/>
    <property type="match status" value="1"/>
</dbReference>
<dbReference type="GO" id="GO:0005737">
    <property type="term" value="C:cytoplasm"/>
    <property type="evidence" value="ECO:0007669"/>
    <property type="project" value="TreeGrafter"/>
</dbReference>
<organism evidence="3 4">
    <name type="scientific">Neolentinus lepideus HHB14362 ss-1</name>
    <dbReference type="NCBI Taxonomy" id="1314782"/>
    <lineage>
        <taxon>Eukaryota</taxon>
        <taxon>Fungi</taxon>
        <taxon>Dikarya</taxon>
        <taxon>Basidiomycota</taxon>
        <taxon>Agaricomycotina</taxon>
        <taxon>Agaricomycetes</taxon>
        <taxon>Gloeophyllales</taxon>
        <taxon>Gloeophyllaceae</taxon>
        <taxon>Neolentinus</taxon>
    </lineage>
</organism>
<dbReference type="PANTHER" id="PTHR22996:SF0">
    <property type="entry name" value="RE60872P-RELATED"/>
    <property type="match status" value="1"/>
</dbReference>
<dbReference type="GO" id="GO:0061630">
    <property type="term" value="F:ubiquitin protein ligase activity"/>
    <property type="evidence" value="ECO:0007669"/>
    <property type="project" value="UniProtKB-EC"/>
</dbReference>
<evidence type="ECO:0000256" key="1">
    <source>
        <dbReference type="SAM" id="MobiDB-lite"/>
    </source>
</evidence>
<gene>
    <name evidence="3" type="ORF">NEOLEDRAFT_1157187</name>
</gene>
<dbReference type="GO" id="GO:0008270">
    <property type="term" value="F:zinc ion binding"/>
    <property type="evidence" value="ECO:0007669"/>
    <property type="project" value="UniProtKB-KW"/>
</dbReference>
<feature type="region of interest" description="Disordered" evidence="1">
    <location>
        <begin position="622"/>
        <end position="644"/>
    </location>
</feature>
<dbReference type="InterPro" id="IPR013083">
    <property type="entry name" value="Znf_RING/FYVE/PHD"/>
</dbReference>
<dbReference type="STRING" id="1314782.A0A165RDJ4"/>
<keyword evidence="4" id="KW-1185">Reference proteome</keyword>
<feature type="compositionally biased region" description="Polar residues" evidence="1">
    <location>
        <begin position="573"/>
        <end position="586"/>
    </location>
</feature>
<dbReference type="AlphaFoldDB" id="A0A165RDJ4"/>
<feature type="region of interest" description="Disordered" evidence="1">
    <location>
        <begin position="559"/>
        <end position="605"/>
    </location>
</feature>
<feature type="compositionally biased region" description="Basic and acidic residues" evidence="1">
    <location>
        <begin position="316"/>
        <end position="328"/>
    </location>
</feature>
<evidence type="ECO:0000313" key="4">
    <source>
        <dbReference type="Proteomes" id="UP000076761"/>
    </source>
</evidence>
<dbReference type="OrthoDB" id="1711136at2759"/>
<dbReference type="Proteomes" id="UP000076761">
    <property type="component" value="Unassembled WGS sequence"/>
</dbReference>
<feature type="compositionally biased region" description="Low complexity" evidence="1">
    <location>
        <begin position="587"/>
        <end position="601"/>
    </location>
</feature>
<feature type="compositionally biased region" description="Low complexity" evidence="1">
    <location>
        <begin position="424"/>
        <end position="433"/>
    </location>
</feature>
<dbReference type="SMART" id="SM00184">
    <property type="entry name" value="RING"/>
    <property type="match status" value="1"/>
</dbReference>
<feature type="region of interest" description="Disordered" evidence="1">
    <location>
        <begin position="411"/>
        <end position="440"/>
    </location>
</feature>
<dbReference type="SUPFAM" id="SSF57850">
    <property type="entry name" value="RING/U-box"/>
    <property type="match status" value="1"/>
</dbReference>
<dbReference type="InterPro" id="IPR045194">
    <property type="entry name" value="MGRN1/RNF157-like"/>
</dbReference>
<accession>A0A165RDJ4</accession>
<dbReference type="InParanoid" id="A0A165RDJ4"/>
<feature type="region of interest" description="Disordered" evidence="1">
    <location>
        <begin position="310"/>
        <end position="330"/>
    </location>
</feature>
<dbReference type="EMBL" id="KV425583">
    <property type="protein sequence ID" value="KZT23663.1"/>
    <property type="molecule type" value="Genomic_DNA"/>
</dbReference>
<feature type="compositionally biased region" description="Gly residues" evidence="1">
    <location>
        <begin position="498"/>
        <end position="517"/>
    </location>
</feature>
<dbReference type="InterPro" id="IPR001841">
    <property type="entry name" value="Znf_RING"/>
</dbReference>
<dbReference type="Pfam" id="PF13920">
    <property type="entry name" value="zf-C3HC4_3"/>
    <property type="match status" value="1"/>
</dbReference>
<feature type="region of interest" description="Disordered" evidence="1">
    <location>
        <begin position="496"/>
        <end position="536"/>
    </location>
</feature>